<gene>
    <name evidence="2" type="ORF">NM961_13425</name>
</gene>
<feature type="chain" id="PRO_5046585113" description="Heparinase II/III-like protein" evidence="1">
    <location>
        <begin position="30"/>
        <end position="723"/>
    </location>
</feature>
<feature type="signal peptide" evidence="1">
    <location>
        <begin position="1"/>
        <end position="29"/>
    </location>
</feature>
<accession>A0ABT1QTT4</accession>
<dbReference type="InterPro" id="IPR008929">
    <property type="entry name" value="Chondroitin_lyas"/>
</dbReference>
<dbReference type="Gene3D" id="2.70.98.70">
    <property type="match status" value="1"/>
</dbReference>
<comment type="caution">
    <text evidence="2">The sequence shown here is derived from an EMBL/GenBank/DDBJ whole genome shotgun (WGS) entry which is preliminary data.</text>
</comment>
<dbReference type="Proteomes" id="UP001165498">
    <property type="component" value="Unassembled WGS sequence"/>
</dbReference>
<evidence type="ECO:0008006" key="4">
    <source>
        <dbReference type="Google" id="ProtNLM"/>
    </source>
</evidence>
<keyword evidence="3" id="KW-1185">Reference proteome</keyword>
<organism evidence="2 3">
    <name type="scientific">Tahibacter harae</name>
    <dbReference type="NCBI Taxonomy" id="2963937"/>
    <lineage>
        <taxon>Bacteria</taxon>
        <taxon>Pseudomonadati</taxon>
        <taxon>Pseudomonadota</taxon>
        <taxon>Gammaproteobacteria</taxon>
        <taxon>Lysobacterales</taxon>
        <taxon>Rhodanobacteraceae</taxon>
        <taxon>Tahibacter</taxon>
    </lineage>
</organism>
<reference evidence="2" key="1">
    <citation type="submission" date="2022-07" db="EMBL/GenBank/DDBJ databases">
        <title>Tahibacter sp., a new gammaproteobacterium isolated from the silt sample collected at pig farm.</title>
        <authorList>
            <person name="Chen H."/>
        </authorList>
    </citation>
    <scope>NUCLEOTIDE SEQUENCE</scope>
    <source>
        <strain evidence="2">P2K</strain>
    </source>
</reference>
<dbReference type="RefSeq" id="WP_255914905.1">
    <property type="nucleotide sequence ID" value="NZ_JANFQO010000011.1"/>
</dbReference>
<dbReference type="Gene3D" id="1.50.10.100">
    <property type="entry name" value="Chondroitin AC/alginate lyase"/>
    <property type="match status" value="1"/>
</dbReference>
<evidence type="ECO:0000313" key="3">
    <source>
        <dbReference type="Proteomes" id="UP001165498"/>
    </source>
</evidence>
<evidence type="ECO:0000313" key="2">
    <source>
        <dbReference type="EMBL" id="MCQ4165715.1"/>
    </source>
</evidence>
<name>A0ABT1QTT4_9GAMM</name>
<protein>
    <recommendedName>
        <fullName evidence="4">Heparinase II/III-like protein</fullName>
    </recommendedName>
</protein>
<sequence>MKPNRAAVPSSFAAWLLLLALLLSGAAQAVVLNIPSTYPRNWYGNAARLAQARAHHQATPFTPSGDGSVLNFGRALRGLLANNAGDCDQAVAFLDAWRAPAGIGGFRDATRQQGENLLLIYDWCHHRLSPAQISSLVTLWNGYMDRDNGDDFANQGSEANNYFWGRVRNNLLWGIASYGENPRAQEFIDNALQTRLQNWFPQWYADFGRGGVFPEGADYGSVTLSYPIVPFASAADFGFDPYATTPYFREALYALIYGSTPGPTSISGAFSGGNVLFPFNDDATFFEGSPINVRSYYGDVARFFGQRDAASGNARHMRAWLAATGAGRSWMFDALGGSGNAADLNGLPLDYFAPGAAVFYARSGHDANASALHIQLGTPGGVQHRHRDAGNFQFWRKGRWITRESTGYSKPLVGFGGSGTVDTEHHVAHNGLLFQGRTTGRWIGSGPRVIPPGQPRQDNPDGLPEVVRLQHHADFGYVAADYSKAYRNTDGPRVDWPYADKAVREFLFLRRFNALIILDRLRGSSDSQLPFYFTPNWINSPEGGSGADPLAVHVNADAVVRTFLMHFETAPALSGNRASANVGNQVAELITLLPAAPNFRVVAEDVPGNELYGQHRLELDSSGSAESYFLNVVHGRDSGAAALGASLADNGSSWTLTLSDPVQGTASIVLAKGMISQGGSVALGGAAAVPLRGDVQGISVGADGPVWQGDVLPDGIFADGFEV</sequence>
<keyword evidence="1" id="KW-0732">Signal</keyword>
<evidence type="ECO:0000256" key="1">
    <source>
        <dbReference type="SAM" id="SignalP"/>
    </source>
</evidence>
<proteinExistence type="predicted"/>
<dbReference type="EMBL" id="JANFQO010000011">
    <property type="protein sequence ID" value="MCQ4165715.1"/>
    <property type="molecule type" value="Genomic_DNA"/>
</dbReference>